<evidence type="ECO:0000313" key="7">
    <source>
        <dbReference type="EMBL" id="PIR77368.1"/>
    </source>
</evidence>
<dbReference type="FunFam" id="1.10.287.3980:FF:000001">
    <property type="entry name" value="Mitochondrial ribosomal protein L34"/>
    <property type="match status" value="1"/>
</dbReference>
<accession>A0A2M6P115</accession>
<dbReference type="GO" id="GO:1990904">
    <property type="term" value="C:ribonucleoprotein complex"/>
    <property type="evidence" value="ECO:0007669"/>
    <property type="project" value="UniProtKB-KW"/>
</dbReference>
<comment type="caution">
    <text evidence="7">The sequence shown here is derived from an EMBL/GenBank/DDBJ whole genome shotgun (WGS) entry which is preliminary data.</text>
</comment>
<reference evidence="8" key="1">
    <citation type="submission" date="2017-09" db="EMBL/GenBank/DDBJ databases">
        <title>Depth-based differentiation of microbial function through sediment-hosted aquifers and enrichment of novel symbionts in the deep terrestrial subsurface.</title>
        <authorList>
            <person name="Probst A.J."/>
            <person name="Ladd B."/>
            <person name="Jarett J.K."/>
            <person name="Geller-Mcgrath D.E."/>
            <person name="Sieber C.M.K."/>
            <person name="Emerson J.B."/>
            <person name="Anantharaman K."/>
            <person name="Thomas B.C."/>
            <person name="Malmstrom R."/>
            <person name="Stieglmeier M."/>
            <person name="Klingl A."/>
            <person name="Woyke T."/>
            <person name="Ryan C.M."/>
            <person name="Banfield J.F."/>
        </authorList>
    </citation>
    <scope>NUCLEOTIDE SEQUENCE [LARGE SCALE GENOMIC DNA]</scope>
</reference>
<dbReference type="AlphaFoldDB" id="A0A2M6P115"/>
<feature type="compositionally biased region" description="Basic residues" evidence="6">
    <location>
        <begin position="9"/>
        <end position="20"/>
    </location>
</feature>
<proteinExistence type="inferred from homology"/>
<dbReference type="GO" id="GO:0005840">
    <property type="term" value="C:ribosome"/>
    <property type="evidence" value="ECO:0007669"/>
    <property type="project" value="UniProtKB-KW"/>
</dbReference>
<dbReference type="NCBIfam" id="TIGR01030">
    <property type="entry name" value="rpmH_bact"/>
    <property type="match status" value="1"/>
</dbReference>
<gene>
    <name evidence="5" type="primary">rpmH</name>
    <name evidence="7" type="ORF">COU30_02850</name>
</gene>
<feature type="compositionally biased region" description="Basic residues" evidence="6">
    <location>
        <begin position="52"/>
        <end position="80"/>
    </location>
</feature>
<evidence type="ECO:0000256" key="3">
    <source>
        <dbReference type="ARBA" id="ARBA00023274"/>
    </source>
</evidence>
<dbReference type="InterPro" id="IPR020939">
    <property type="entry name" value="Ribosomal_bL34_CS"/>
</dbReference>
<evidence type="ECO:0000256" key="1">
    <source>
        <dbReference type="ARBA" id="ARBA00010111"/>
    </source>
</evidence>
<evidence type="ECO:0000256" key="2">
    <source>
        <dbReference type="ARBA" id="ARBA00022980"/>
    </source>
</evidence>
<dbReference type="GO" id="GO:0006412">
    <property type="term" value="P:translation"/>
    <property type="evidence" value="ECO:0007669"/>
    <property type="project" value="UniProtKB-UniRule"/>
</dbReference>
<dbReference type="PANTHER" id="PTHR14503">
    <property type="entry name" value="MITOCHONDRIAL RIBOSOMAL PROTEIN 34 FAMILY MEMBER"/>
    <property type="match status" value="1"/>
</dbReference>
<evidence type="ECO:0000256" key="6">
    <source>
        <dbReference type="SAM" id="MobiDB-lite"/>
    </source>
</evidence>
<keyword evidence="3 5" id="KW-0687">Ribonucleoprotein</keyword>
<dbReference type="InterPro" id="IPR000271">
    <property type="entry name" value="Ribosomal_bL34"/>
</dbReference>
<evidence type="ECO:0000313" key="8">
    <source>
        <dbReference type="Proteomes" id="UP000228528"/>
    </source>
</evidence>
<dbReference type="HAMAP" id="MF_00391">
    <property type="entry name" value="Ribosomal_bL34"/>
    <property type="match status" value="1"/>
</dbReference>
<sequence length="87" mass="10339">MPKRTFQPRNRRRAKKHGFRSRMTTTQGRAVLKRRRDRGRDHLTVNDQLSGKQRRKTLRGKGRVKITQKYHSRRKVKKAAKMAAKTS</sequence>
<organism evidence="7 8">
    <name type="scientific">Candidatus Magasanikbacteria bacterium CG10_big_fil_rev_8_21_14_0_10_38_6</name>
    <dbReference type="NCBI Taxonomy" id="1974647"/>
    <lineage>
        <taxon>Bacteria</taxon>
        <taxon>Candidatus Magasanikiibacteriota</taxon>
    </lineage>
</organism>
<evidence type="ECO:0000256" key="4">
    <source>
        <dbReference type="ARBA" id="ARBA00035177"/>
    </source>
</evidence>
<dbReference type="PROSITE" id="PS00784">
    <property type="entry name" value="RIBOSOMAL_L34"/>
    <property type="match status" value="1"/>
</dbReference>
<dbReference type="Gene3D" id="1.10.287.3980">
    <property type="match status" value="1"/>
</dbReference>
<feature type="region of interest" description="Disordered" evidence="6">
    <location>
        <begin position="50"/>
        <end position="87"/>
    </location>
</feature>
<dbReference type="PANTHER" id="PTHR14503:SF4">
    <property type="entry name" value="LARGE RIBOSOMAL SUBUNIT PROTEIN BL34M"/>
    <property type="match status" value="1"/>
</dbReference>
<keyword evidence="2 5" id="KW-0689">Ribosomal protein</keyword>
<dbReference type="EMBL" id="PFBW01000126">
    <property type="protein sequence ID" value="PIR77368.1"/>
    <property type="molecule type" value="Genomic_DNA"/>
</dbReference>
<dbReference type="GO" id="GO:0003735">
    <property type="term" value="F:structural constituent of ribosome"/>
    <property type="evidence" value="ECO:0007669"/>
    <property type="project" value="InterPro"/>
</dbReference>
<name>A0A2M6P115_9BACT</name>
<protein>
    <recommendedName>
        <fullName evidence="4 5">Large ribosomal subunit protein bL34</fullName>
    </recommendedName>
</protein>
<dbReference type="Proteomes" id="UP000228528">
    <property type="component" value="Unassembled WGS sequence"/>
</dbReference>
<comment type="similarity">
    <text evidence="1 5">Belongs to the bacterial ribosomal protein bL34 family.</text>
</comment>
<dbReference type="Pfam" id="PF00468">
    <property type="entry name" value="Ribosomal_L34"/>
    <property type="match status" value="1"/>
</dbReference>
<evidence type="ECO:0000256" key="5">
    <source>
        <dbReference type="HAMAP-Rule" id="MF_00391"/>
    </source>
</evidence>
<feature type="region of interest" description="Disordered" evidence="6">
    <location>
        <begin position="1"/>
        <end position="28"/>
    </location>
</feature>